<reference evidence="2" key="1">
    <citation type="submission" date="2022-11" db="UniProtKB">
        <authorList>
            <consortium name="WormBaseParasite"/>
        </authorList>
    </citation>
    <scope>IDENTIFICATION</scope>
</reference>
<dbReference type="WBParaSite" id="PS1159_v2.g22475.t1">
    <property type="protein sequence ID" value="PS1159_v2.g22475.t1"/>
    <property type="gene ID" value="PS1159_v2.g22475"/>
</dbReference>
<dbReference type="Proteomes" id="UP000887580">
    <property type="component" value="Unplaced"/>
</dbReference>
<name>A0AC35FZK6_9BILA</name>
<sequence length="132" mass="14440">MLSIITVIFVCLTAVAITAGNPLKCENGQFLDETFQKCVICDFRCSSCKSFGINVIENGCICKTNVYKNETSIFCAIECPPEIPSKDECIKASEFNFQNATDTFSPLQTANDVQWLFIIAAILACCCFCCAG</sequence>
<organism evidence="1 2">
    <name type="scientific">Panagrolaimus sp. PS1159</name>
    <dbReference type="NCBI Taxonomy" id="55785"/>
    <lineage>
        <taxon>Eukaryota</taxon>
        <taxon>Metazoa</taxon>
        <taxon>Ecdysozoa</taxon>
        <taxon>Nematoda</taxon>
        <taxon>Chromadorea</taxon>
        <taxon>Rhabditida</taxon>
        <taxon>Tylenchina</taxon>
        <taxon>Panagrolaimomorpha</taxon>
        <taxon>Panagrolaimoidea</taxon>
        <taxon>Panagrolaimidae</taxon>
        <taxon>Panagrolaimus</taxon>
    </lineage>
</organism>
<evidence type="ECO:0000313" key="2">
    <source>
        <dbReference type="WBParaSite" id="PS1159_v2.g22475.t1"/>
    </source>
</evidence>
<accession>A0AC35FZK6</accession>
<proteinExistence type="predicted"/>
<evidence type="ECO:0000313" key="1">
    <source>
        <dbReference type="Proteomes" id="UP000887580"/>
    </source>
</evidence>
<protein>
    <submittedName>
        <fullName evidence="2">TNFR-Cys domain-containing protein</fullName>
    </submittedName>
</protein>